<dbReference type="SMART" id="SM00645">
    <property type="entry name" value="Pept_C1"/>
    <property type="match status" value="1"/>
</dbReference>
<feature type="domain" description="Cathepsin propeptide inhibitor" evidence="3">
    <location>
        <begin position="1"/>
        <end position="53"/>
    </location>
</feature>
<dbReference type="InterPro" id="IPR025660">
    <property type="entry name" value="Pept_his_AS"/>
</dbReference>
<evidence type="ECO:0000313" key="4">
    <source>
        <dbReference type="EMBL" id="CAF1010487.1"/>
    </source>
</evidence>
<dbReference type="CDD" id="cd02248">
    <property type="entry name" value="Peptidase_C1A"/>
    <property type="match status" value="1"/>
</dbReference>
<dbReference type="InterPro" id="IPR013201">
    <property type="entry name" value="Prot_inhib_I29"/>
</dbReference>
<evidence type="ECO:0000259" key="2">
    <source>
        <dbReference type="SMART" id="SM00645"/>
    </source>
</evidence>
<organism evidence="4 6">
    <name type="scientific">Rotaria sordida</name>
    <dbReference type="NCBI Taxonomy" id="392033"/>
    <lineage>
        <taxon>Eukaryota</taxon>
        <taxon>Metazoa</taxon>
        <taxon>Spiralia</taxon>
        <taxon>Gnathifera</taxon>
        <taxon>Rotifera</taxon>
        <taxon>Eurotatoria</taxon>
        <taxon>Bdelloidea</taxon>
        <taxon>Philodinida</taxon>
        <taxon>Philodinidae</taxon>
        <taxon>Rotaria</taxon>
    </lineage>
</organism>
<evidence type="ECO:0000313" key="5">
    <source>
        <dbReference type="EMBL" id="CAF1114679.1"/>
    </source>
</evidence>
<dbReference type="AlphaFoldDB" id="A0A814HG56"/>
<evidence type="ECO:0000256" key="1">
    <source>
        <dbReference type="ARBA" id="ARBA00008455"/>
    </source>
</evidence>
<dbReference type="InterPro" id="IPR038765">
    <property type="entry name" value="Papain-like_cys_pep_sf"/>
</dbReference>
<dbReference type="PROSITE" id="PS00639">
    <property type="entry name" value="THIOL_PROTEASE_HIS"/>
    <property type="match status" value="1"/>
</dbReference>
<evidence type="ECO:0000313" key="7">
    <source>
        <dbReference type="Proteomes" id="UP000663870"/>
    </source>
</evidence>
<sequence>MEFNRNSKTTSEDKLRFISFNNTLHDILNDYRQGEKTYTLGLNDHADWTQDELSILRRGIQLPKGRISKTNVKPGDRLLTWNGKPSHGRMTLPTSYDLTTMVVPGTAVPLLLSAKSQGKCGSCYAFAFISLLEFQYALQLKNSTSLSEQQIVDCSSKDRGCNGGYFSNTFKYLQNNTWQVNGAPYYPYKGINSACAFRSVEGSGIQFESLRYIKIPANNTAAMQQALVDYGPLWVSLFIGDQTTLTYKMISSTFNNYKSGIFQVNGCPASVSSSNHAVVIVGYGVDETTGVPYWKVRNSWGPMWGDGGYFKIQRGVNMCGIESGIFYIARAV</sequence>
<dbReference type="Pfam" id="PF08246">
    <property type="entry name" value="Inhibitor_I29"/>
    <property type="match status" value="1"/>
</dbReference>
<dbReference type="EMBL" id="CAJNOH010000351">
    <property type="protein sequence ID" value="CAF1010487.1"/>
    <property type="molecule type" value="Genomic_DNA"/>
</dbReference>
<dbReference type="InterPro" id="IPR039417">
    <property type="entry name" value="Peptidase_C1A_papain-like"/>
</dbReference>
<protein>
    <submittedName>
        <fullName evidence="4">Uncharacterized protein</fullName>
    </submittedName>
</protein>
<keyword evidence="7" id="KW-1185">Reference proteome</keyword>
<comment type="similarity">
    <text evidence="1">Belongs to the peptidase C1 family.</text>
</comment>
<reference evidence="4" key="1">
    <citation type="submission" date="2021-02" db="EMBL/GenBank/DDBJ databases">
        <authorList>
            <person name="Nowell W R."/>
        </authorList>
    </citation>
    <scope>NUCLEOTIDE SEQUENCE</scope>
</reference>
<evidence type="ECO:0000259" key="3">
    <source>
        <dbReference type="SMART" id="SM00848"/>
    </source>
</evidence>
<dbReference type="InterPro" id="IPR013128">
    <property type="entry name" value="Peptidase_C1A"/>
</dbReference>
<name>A0A814HG56_9BILA</name>
<dbReference type="GO" id="GO:0006508">
    <property type="term" value="P:proteolysis"/>
    <property type="evidence" value="ECO:0007669"/>
    <property type="project" value="InterPro"/>
</dbReference>
<dbReference type="GO" id="GO:0008234">
    <property type="term" value="F:cysteine-type peptidase activity"/>
    <property type="evidence" value="ECO:0007669"/>
    <property type="project" value="InterPro"/>
</dbReference>
<dbReference type="PANTHER" id="PTHR12411">
    <property type="entry name" value="CYSTEINE PROTEASE FAMILY C1-RELATED"/>
    <property type="match status" value="1"/>
</dbReference>
<dbReference type="SMART" id="SM00848">
    <property type="entry name" value="Inhibitor_I29"/>
    <property type="match status" value="1"/>
</dbReference>
<proteinExistence type="inferred from homology"/>
<evidence type="ECO:0000313" key="6">
    <source>
        <dbReference type="Proteomes" id="UP000663854"/>
    </source>
</evidence>
<gene>
    <name evidence="5" type="ORF">JXQ802_LOCUS19883</name>
    <name evidence="4" type="ORF">PYM288_LOCUS15081</name>
</gene>
<dbReference type="EMBL" id="CAJNOL010000556">
    <property type="protein sequence ID" value="CAF1114679.1"/>
    <property type="molecule type" value="Genomic_DNA"/>
</dbReference>
<comment type="caution">
    <text evidence="4">The sequence shown here is derived from an EMBL/GenBank/DDBJ whole genome shotgun (WGS) entry which is preliminary data.</text>
</comment>
<dbReference type="InterPro" id="IPR000668">
    <property type="entry name" value="Peptidase_C1A_C"/>
</dbReference>
<dbReference type="Proteomes" id="UP000663870">
    <property type="component" value="Unassembled WGS sequence"/>
</dbReference>
<feature type="domain" description="Peptidase C1A papain C-terminal" evidence="2">
    <location>
        <begin position="92"/>
        <end position="329"/>
    </location>
</feature>
<dbReference type="Gene3D" id="3.90.70.10">
    <property type="entry name" value="Cysteine proteinases"/>
    <property type="match status" value="1"/>
</dbReference>
<dbReference type="PRINTS" id="PR00705">
    <property type="entry name" value="PAPAIN"/>
</dbReference>
<dbReference type="Pfam" id="PF00112">
    <property type="entry name" value="Peptidase_C1"/>
    <property type="match status" value="1"/>
</dbReference>
<dbReference type="SUPFAM" id="SSF54001">
    <property type="entry name" value="Cysteine proteinases"/>
    <property type="match status" value="1"/>
</dbReference>
<dbReference type="Proteomes" id="UP000663854">
    <property type="component" value="Unassembled WGS sequence"/>
</dbReference>
<accession>A0A814HG56</accession>